<keyword evidence="13" id="KW-0436">Ligase</keyword>
<evidence type="ECO:0000256" key="10">
    <source>
        <dbReference type="PIRSR" id="PIRSR001589-2"/>
    </source>
</evidence>
<dbReference type="EMBL" id="JAAHFQ010000106">
    <property type="protein sequence ID" value="NER27499.1"/>
    <property type="molecule type" value="Genomic_DNA"/>
</dbReference>
<evidence type="ECO:0000256" key="6">
    <source>
        <dbReference type="ARBA" id="ARBA00022888"/>
    </source>
</evidence>
<evidence type="ECO:0000256" key="5">
    <source>
        <dbReference type="ARBA" id="ARBA00022840"/>
    </source>
</evidence>
<dbReference type="NCBIfam" id="TIGR01536">
    <property type="entry name" value="asn_synth_AEB"/>
    <property type="match status" value="1"/>
</dbReference>
<organism evidence="13">
    <name type="scientific">Symploca sp. SIO1C4</name>
    <dbReference type="NCBI Taxonomy" id="2607765"/>
    <lineage>
        <taxon>Bacteria</taxon>
        <taxon>Bacillati</taxon>
        <taxon>Cyanobacteriota</taxon>
        <taxon>Cyanophyceae</taxon>
        <taxon>Coleofasciculales</taxon>
        <taxon>Coleofasciculaceae</taxon>
        <taxon>Symploca</taxon>
    </lineage>
</organism>
<keyword evidence="6 9" id="KW-0061">Asparagine biosynthesis</keyword>
<dbReference type="InterPro" id="IPR029055">
    <property type="entry name" value="Ntn_hydrolases_N"/>
</dbReference>
<dbReference type="Gene3D" id="3.40.50.620">
    <property type="entry name" value="HUPs"/>
    <property type="match status" value="2"/>
</dbReference>
<dbReference type="SUPFAM" id="SSF52402">
    <property type="entry name" value="Adenine nucleotide alpha hydrolases-like"/>
    <property type="match status" value="1"/>
</dbReference>
<dbReference type="PIRSF" id="PIRSF001589">
    <property type="entry name" value="Asn_synthetase_glu-h"/>
    <property type="match status" value="1"/>
</dbReference>
<keyword evidence="4 10" id="KW-0547">Nucleotide-binding</keyword>
<dbReference type="Pfam" id="PF13537">
    <property type="entry name" value="GATase_7"/>
    <property type="match status" value="1"/>
</dbReference>
<dbReference type="InterPro" id="IPR033738">
    <property type="entry name" value="AsnB_N"/>
</dbReference>
<comment type="pathway">
    <text evidence="1">Amino-acid biosynthesis; L-asparagine biosynthesis; L-asparagine from L-aspartate (L-Gln route): step 1/1.</text>
</comment>
<dbReference type="EC" id="6.3.5.4" evidence="3"/>
<evidence type="ECO:0000256" key="9">
    <source>
        <dbReference type="PIRSR" id="PIRSR001589-1"/>
    </source>
</evidence>
<evidence type="ECO:0000313" key="13">
    <source>
        <dbReference type="EMBL" id="NER27499.1"/>
    </source>
</evidence>
<proteinExistence type="inferred from homology"/>
<dbReference type="InterPro" id="IPR006426">
    <property type="entry name" value="Asn_synth_AEB"/>
</dbReference>
<feature type="active site" description="For GATase activity" evidence="9">
    <location>
        <position position="2"/>
    </location>
</feature>
<feature type="binding site" evidence="10">
    <location>
        <begin position="364"/>
        <end position="365"/>
    </location>
    <ligand>
        <name>ATP</name>
        <dbReference type="ChEBI" id="CHEBI:30616"/>
    </ligand>
</feature>
<dbReference type="PANTHER" id="PTHR43284:SF1">
    <property type="entry name" value="ASPARAGINE SYNTHETASE"/>
    <property type="match status" value="1"/>
</dbReference>
<feature type="binding site" evidence="10">
    <location>
        <position position="100"/>
    </location>
    <ligand>
        <name>L-glutamine</name>
        <dbReference type="ChEBI" id="CHEBI:58359"/>
    </ligand>
</feature>
<feature type="domain" description="Glutamine amidotransferase type-2" evidence="12">
    <location>
        <begin position="2"/>
        <end position="211"/>
    </location>
</feature>
<evidence type="ECO:0000256" key="11">
    <source>
        <dbReference type="PIRSR" id="PIRSR001589-3"/>
    </source>
</evidence>
<dbReference type="GO" id="GO:0005524">
    <property type="term" value="F:ATP binding"/>
    <property type="evidence" value="ECO:0007669"/>
    <property type="project" value="UniProtKB-KW"/>
</dbReference>
<dbReference type="CDD" id="cd01991">
    <property type="entry name" value="Asn_synthase_B_C"/>
    <property type="match status" value="1"/>
</dbReference>
<dbReference type="InterPro" id="IPR017932">
    <property type="entry name" value="GATase_2_dom"/>
</dbReference>
<comment type="similarity">
    <text evidence="2">Belongs to the asparagine synthetase family.</text>
</comment>
<keyword evidence="7 9" id="KW-0315">Glutamine amidotransferase</keyword>
<keyword evidence="5 10" id="KW-0067">ATP-binding</keyword>
<feature type="binding site" evidence="10">
    <location>
        <position position="290"/>
    </location>
    <ligand>
        <name>ATP</name>
        <dbReference type="ChEBI" id="CHEBI:30616"/>
    </ligand>
</feature>
<dbReference type="InterPro" id="IPR014729">
    <property type="entry name" value="Rossmann-like_a/b/a_fold"/>
</dbReference>
<dbReference type="SUPFAM" id="SSF56235">
    <property type="entry name" value="N-terminal nucleophile aminohydrolases (Ntn hydrolases)"/>
    <property type="match status" value="1"/>
</dbReference>
<dbReference type="Gene3D" id="3.60.20.10">
    <property type="entry name" value="Glutamine Phosphoribosylpyrophosphate, subunit 1, domain 1"/>
    <property type="match status" value="1"/>
</dbReference>
<dbReference type="PROSITE" id="PS51278">
    <property type="entry name" value="GATASE_TYPE_2"/>
    <property type="match status" value="1"/>
</dbReference>
<evidence type="ECO:0000256" key="4">
    <source>
        <dbReference type="ARBA" id="ARBA00022741"/>
    </source>
</evidence>
<dbReference type="CDD" id="cd00712">
    <property type="entry name" value="AsnB"/>
    <property type="match status" value="1"/>
</dbReference>
<dbReference type="GO" id="GO:0006529">
    <property type="term" value="P:asparagine biosynthetic process"/>
    <property type="evidence" value="ECO:0007669"/>
    <property type="project" value="UniProtKB-KW"/>
</dbReference>
<reference evidence="13" key="1">
    <citation type="submission" date="2019-11" db="EMBL/GenBank/DDBJ databases">
        <title>Genomic insights into an expanded diversity of filamentous marine cyanobacteria reveals the extraordinary biosynthetic potential of Moorea and Okeania.</title>
        <authorList>
            <person name="Ferreira Leao T."/>
            <person name="Wang M."/>
            <person name="Moss N."/>
            <person name="Da Silva R."/>
            <person name="Sanders J."/>
            <person name="Nurk S."/>
            <person name="Gurevich A."/>
            <person name="Humphrey G."/>
            <person name="Reher R."/>
            <person name="Zhu Q."/>
            <person name="Belda-Ferre P."/>
            <person name="Glukhov E."/>
            <person name="Rex R."/>
            <person name="Dorrestein P.C."/>
            <person name="Knight R."/>
            <person name="Pevzner P."/>
            <person name="Gerwick W.H."/>
            <person name="Gerwick L."/>
        </authorList>
    </citation>
    <scope>NUCLEOTIDE SEQUENCE</scope>
    <source>
        <strain evidence="13">SIO1C4</strain>
    </source>
</reference>
<evidence type="ECO:0000256" key="8">
    <source>
        <dbReference type="ARBA" id="ARBA00048741"/>
    </source>
</evidence>
<evidence type="ECO:0000256" key="3">
    <source>
        <dbReference type="ARBA" id="ARBA00012737"/>
    </source>
</evidence>
<comment type="caution">
    <text evidence="13">The sequence shown here is derived from an EMBL/GenBank/DDBJ whole genome shotgun (WGS) entry which is preliminary data.</text>
</comment>
<comment type="catalytic activity">
    <reaction evidence="8">
        <text>L-aspartate + L-glutamine + ATP + H2O = L-asparagine + L-glutamate + AMP + diphosphate + H(+)</text>
        <dbReference type="Rhea" id="RHEA:12228"/>
        <dbReference type="ChEBI" id="CHEBI:15377"/>
        <dbReference type="ChEBI" id="CHEBI:15378"/>
        <dbReference type="ChEBI" id="CHEBI:29985"/>
        <dbReference type="ChEBI" id="CHEBI:29991"/>
        <dbReference type="ChEBI" id="CHEBI:30616"/>
        <dbReference type="ChEBI" id="CHEBI:33019"/>
        <dbReference type="ChEBI" id="CHEBI:58048"/>
        <dbReference type="ChEBI" id="CHEBI:58359"/>
        <dbReference type="ChEBI" id="CHEBI:456215"/>
        <dbReference type="EC" id="6.3.5.4"/>
    </reaction>
</comment>
<dbReference type="InterPro" id="IPR051786">
    <property type="entry name" value="ASN_synthetase/amidase"/>
</dbReference>
<feature type="site" description="Important for beta-aspartyl-AMP intermediate formation" evidence="11">
    <location>
        <position position="366"/>
    </location>
</feature>
<dbReference type="PANTHER" id="PTHR43284">
    <property type="entry name" value="ASPARAGINE SYNTHETASE (GLUTAMINE-HYDROLYZING)"/>
    <property type="match status" value="1"/>
</dbReference>
<sequence>MCGIVAIFSKEEPISAKALANATQRLSYRGPDQQCQWIAPHQQVGLGHARLSIVDLLTGNQPIANEDEQLHLIVNGEFYDFERIQRELKQRGHQFRTRSDSEIVLHLYEEFGTQCLHHLRGEFAFILWDESNQVLFAARDRFGIKPLFYSLFGDTLYLASEAKALFAAGVPAHWDRESFFQQLFLYVNQDRTLFEGVYQVPPGHYLLATRRGIRLVRYWDFDYPKTDEVVPQHTDTEYIEQIRHKLEEAVQIRLRADVPVGSFLSGGLDSSTVLGMAAKHTGQPIQAFTVMFEGAGYDEAAVARETAAQVGADFQAIPLNQADFAESIADAIWHAEMLDTNARGVARYLQSRVVHHAGYKVVLSGDGSDEIFAGYSHVRQDLQCDRKKQTSTKAIQQRVGETLGKNSTSETTLLQDTPACLASVQQTLGFVPSWLKNVAVERAFFHVLLAPDYAATFAQQDVYRIFLNQFDLHNQLVGRSPVIQSLYLWSKSILPNYSLFAERLEMAHAVEVRLPFLDHHLFEFVREIPASLLTYGTQEKYVLREAARPFLTDTVYVRPKHPFIAPPATLTTNNQLYTLMQDSLRSSGMASVPFFDPVAIIALLDKLPSMTERQRLALESTLLMLLCVYFLHTQYHL</sequence>
<evidence type="ECO:0000259" key="12">
    <source>
        <dbReference type="PROSITE" id="PS51278"/>
    </source>
</evidence>
<gene>
    <name evidence="13" type="primary">asnB</name>
    <name evidence="13" type="ORF">F6J89_07660</name>
</gene>
<dbReference type="AlphaFoldDB" id="A0A6B3N2V0"/>
<name>A0A6B3N2V0_9CYAN</name>
<evidence type="ECO:0000256" key="1">
    <source>
        <dbReference type="ARBA" id="ARBA00005187"/>
    </source>
</evidence>
<evidence type="ECO:0000256" key="2">
    <source>
        <dbReference type="ARBA" id="ARBA00005752"/>
    </source>
</evidence>
<dbReference type="InterPro" id="IPR001962">
    <property type="entry name" value="Asn_synthase"/>
</dbReference>
<keyword evidence="9" id="KW-0028">Amino-acid biosynthesis</keyword>
<dbReference type="GO" id="GO:0004066">
    <property type="term" value="F:asparagine synthase (glutamine-hydrolyzing) activity"/>
    <property type="evidence" value="ECO:0007669"/>
    <property type="project" value="UniProtKB-EC"/>
</dbReference>
<accession>A0A6B3N2V0</accession>
<dbReference type="GO" id="GO:0005829">
    <property type="term" value="C:cytosol"/>
    <property type="evidence" value="ECO:0007669"/>
    <property type="project" value="TreeGrafter"/>
</dbReference>
<dbReference type="Pfam" id="PF00733">
    <property type="entry name" value="Asn_synthase"/>
    <property type="match status" value="1"/>
</dbReference>
<protein>
    <recommendedName>
        <fullName evidence="3">asparagine synthase (glutamine-hydrolyzing)</fullName>
        <ecNumber evidence="3">6.3.5.4</ecNumber>
    </recommendedName>
</protein>
<evidence type="ECO:0000256" key="7">
    <source>
        <dbReference type="ARBA" id="ARBA00022962"/>
    </source>
</evidence>